<evidence type="ECO:0000313" key="2">
    <source>
        <dbReference type="Proteomes" id="UP000179018"/>
    </source>
</evidence>
<reference evidence="1 2" key="1">
    <citation type="journal article" date="2016" name="Nat. Commun.">
        <title>Thousands of microbial genomes shed light on interconnected biogeochemical processes in an aquifer system.</title>
        <authorList>
            <person name="Anantharaman K."/>
            <person name="Brown C.T."/>
            <person name="Hug L.A."/>
            <person name="Sharon I."/>
            <person name="Castelle C.J."/>
            <person name="Probst A.J."/>
            <person name="Thomas B.C."/>
            <person name="Singh A."/>
            <person name="Wilkins M.J."/>
            <person name="Karaoz U."/>
            <person name="Brodie E.L."/>
            <person name="Williams K.H."/>
            <person name="Hubbard S.S."/>
            <person name="Banfield J.F."/>
        </authorList>
    </citation>
    <scope>NUCLEOTIDE SEQUENCE [LARGE SCALE GENOMIC DNA]</scope>
</reference>
<evidence type="ECO:0000313" key="1">
    <source>
        <dbReference type="EMBL" id="OGM59198.1"/>
    </source>
</evidence>
<dbReference type="EMBL" id="MGHC01000026">
    <property type="protein sequence ID" value="OGM59198.1"/>
    <property type="molecule type" value="Genomic_DNA"/>
</dbReference>
<dbReference type="Proteomes" id="UP000179018">
    <property type="component" value="Unassembled WGS sequence"/>
</dbReference>
<proteinExistence type="predicted"/>
<sequence>MYKQALTQGFWLVFGQVFKEVSTLRTRGLSPKPINVRVMREEDKLNNIEPAFAFGFGGRRGVIGCE</sequence>
<accession>A0A1F8B763</accession>
<dbReference type="AlphaFoldDB" id="A0A1F8B763"/>
<name>A0A1F8B763_9BACT</name>
<comment type="caution">
    <text evidence="1">The sequence shown here is derived from an EMBL/GenBank/DDBJ whole genome shotgun (WGS) entry which is preliminary data.</text>
</comment>
<dbReference type="STRING" id="1802516.A3A75_03220"/>
<organism evidence="1 2">
    <name type="scientific">Candidatus Woesebacteria bacterium RIFCSPLOWO2_01_FULL_39_10</name>
    <dbReference type="NCBI Taxonomy" id="1802516"/>
    <lineage>
        <taxon>Bacteria</taxon>
        <taxon>Candidatus Woeseibacteriota</taxon>
    </lineage>
</organism>
<gene>
    <name evidence="1" type="ORF">A3A75_03220</name>
</gene>
<protein>
    <submittedName>
        <fullName evidence="1">Uncharacterized protein</fullName>
    </submittedName>
</protein>